<comment type="subcellular location">
    <subcellularLocation>
        <location evidence="1">Membrane</location>
        <topology evidence="1">Multi-pass membrane protein</topology>
    </subcellularLocation>
</comment>
<dbReference type="Pfam" id="PF00860">
    <property type="entry name" value="Xan_ur_permease"/>
    <property type="match status" value="1"/>
</dbReference>
<evidence type="ECO:0000256" key="6">
    <source>
        <dbReference type="ARBA" id="ARBA00023136"/>
    </source>
</evidence>
<feature type="transmembrane region" description="Helical" evidence="7">
    <location>
        <begin position="318"/>
        <end position="339"/>
    </location>
</feature>
<evidence type="ECO:0000256" key="2">
    <source>
        <dbReference type="ARBA" id="ARBA00008821"/>
    </source>
</evidence>
<dbReference type="NCBIfam" id="NF037981">
    <property type="entry name" value="NCS2_1"/>
    <property type="match status" value="1"/>
</dbReference>
<keyword evidence="4 7" id="KW-0812">Transmembrane</keyword>
<feature type="transmembrane region" description="Helical" evidence="7">
    <location>
        <begin position="124"/>
        <end position="145"/>
    </location>
</feature>
<feature type="transmembrane region" description="Helical" evidence="7">
    <location>
        <begin position="165"/>
        <end position="185"/>
    </location>
</feature>
<dbReference type="GO" id="GO:0042907">
    <property type="term" value="F:xanthine transmembrane transporter activity"/>
    <property type="evidence" value="ECO:0007669"/>
    <property type="project" value="TreeGrafter"/>
</dbReference>
<evidence type="ECO:0000256" key="1">
    <source>
        <dbReference type="ARBA" id="ARBA00004141"/>
    </source>
</evidence>
<keyword evidence="6 7" id="KW-0472">Membrane</keyword>
<feature type="transmembrane region" description="Helical" evidence="7">
    <location>
        <begin position="375"/>
        <end position="393"/>
    </location>
</feature>
<feature type="transmembrane region" description="Helical" evidence="7">
    <location>
        <begin position="17"/>
        <end position="38"/>
    </location>
</feature>
<dbReference type="Proteomes" id="UP000269573">
    <property type="component" value="Unassembled WGS sequence"/>
</dbReference>
<evidence type="ECO:0000256" key="7">
    <source>
        <dbReference type="SAM" id="Phobius"/>
    </source>
</evidence>
<keyword evidence="5 7" id="KW-1133">Transmembrane helix</keyword>
<reference evidence="8 9" key="1">
    <citation type="submission" date="2018-10" db="EMBL/GenBank/DDBJ databases">
        <title>Phylogenomics of Brevibacillus.</title>
        <authorList>
            <person name="Dunlap C."/>
        </authorList>
    </citation>
    <scope>NUCLEOTIDE SEQUENCE [LARGE SCALE GENOMIC DNA]</scope>
    <source>
        <strain evidence="8 9">JCM 15774</strain>
    </source>
</reference>
<feature type="transmembrane region" description="Helical" evidence="7">
    <location>
        <begin position="345"/>
        <end position="366"/>
    </location>
</feature>
<evidence type="ECO:0000256" key="3">
    <source>
        <dbReference type="ARBA" id="ARBA00022448"/>
    </source>
</evidence>
<keyword evidence="3" id="KW-0813">Transport</keyword>
<sequence length="440" mass="46790">MKSQFPGWHNGLGALQWFVYMLVYSIPIPIVIGGLFHLPAAEIEGVMQRTFLVSGLATILQGTLGHRRPIIDGPAGIWLSVFVILGDMAMRSHGDPSATLSLLTGGMILAGVLLLLISRVAHRIAVWFTPLVTGSFMLLLSFQLGGVFLKGMLGAGHGPLTSGHTLSALLAFAVFVFVLGLTVWGAGWWKSYAVLIGIAVGWLAFACLGQAESAASDVVWFRLPDVFVWGLPHLDVGMAVAVVPLILMVLASTMAATDSMDHVLEKKAGADPRHVFRSTAVSGVTHVLSALFATVGIVPLGGSAGYVRMTGQKRMAPFLAGGLIMACLAFMPAIIRFLTTMPAQVAYAVELAAFVPMIGLGVRAILREPMTERRLLILGVAMMIGTAILFLPAETFSEAPAIVQYIAGNGLLVGVLLALVLERLWKEKAEEEPAQKKTAS</sequence>
<organism evidence="8 9">
    <name type="scientific">Brevibacillus nitrificans</name>
    <dbReference type="NCBI Taxonomy" id="651560"/>
    <lineage>
        <taxon>Bacteria</taxon>
        <taxon>Bacillati</taxon>
        <taxon>Bacillota</taxon>
        <taxon>Bacilli</taxon>
        <taxon>Bacillales</taxon>
        <taxon>Paenibacillaceae</taxon>
        <taxon>Brevibacillus</taxon>
    </lineage>
</organism>
<feature type="transmembrane region" description="Helical" evidence="7">
    <location>
        <begin position="192"/>
        <end position="211"/>
    </location>
</feature>
<protein>
    <submittedName>
        <fullName evidence="8">Xanthine permease</fullName>
    </submittedName>
</protein>
<evidence type="ECO:0000256" key="4">
    <source>
        <dbReference type="ARBA" id="ARBA00022692"/>
    </source>
</evidence>
<proteinExistence type="inferred from homology"/>
<feature type="transmembrane region" description="Helical" evidence="7">
    <location>
        <begin position="98"/>
        <end position="117"/>
    </location>
</feature>
<evidence type="ECO:0000256" key="5">
    <source>
        <dbReference type="ARBA" id="ARBA00022989"/>
    </source>
</evidence>
<dbReference type="PANTHER" id="PTHR42810">
    <property type="entry name" value="PURINE PERMEASE C1399.01C-RELATED"/>
    <property type="match status" value="1"/>
</dbReference>
<dbReference type="PANTHER" id="PTHR42810:SF1">
    <property type="entry name" value="PURINE PERMEASE YWDJ-RELATED"/>
    <property type="match status" value="1"/>
</dbReference>
<name>A0A3M8D7R2_9BACL</name>
<dbReference type="InterPro" id="IPR006043">
    <property type="entry name" value="NCS2"/>
</dbReference>
<feature type="transmembrane region" description="Helical" evidence="7">
    <location>
        <begin position="399"/>
        <end position="421"/>
    </location>
</feature>
<dbReference type="GO" id="GO:0005886">
    <property type="term" value="C:plasma membrane"/>
    <property type="evidence" value="ECO:0007669"/>
    <property type="project" value="TreeGrafter"/>
</dbReference>
<evidence type="ECO:0000313" key="9">
    <source>
        <dbReference type="Proteomes" id="UP000269573"/>
    </source>
</evidence>
<accession>A0A3M8D7R2</accession>
<comment type="similarity">
    <text evidence="2">Belongs to the nucleobase:cation symporter-2 (NCS2) (TC 2.A.40) family.</text>
</comment>
<gene>
    <name evidence="8" type="ORF">EDM59_16505</name>
</gene>
<keyword evidence="9" id="KW-1185">Reference proteome</keyword>
<evidence type="ECO:0000313" key="8">
    <source>
        <dbReference type="EMBL" id="RNB84106.1"/>
    </source>
</evidence>
<dbReference type="AlphaFoldDB" id="A0A3M8D7R2"/>
<feature type="transmembrane region" description="Helical" evidence="7">
    <location>
        <begin position="231"/>
        <end position="251"/>
    </location>
</feature>
<dbReference type="EMBL" id="RHHU01000010">
    <property type="protein sequence ID" value="RNB84106.1"/>
    <property type="molecule type" value="Genomic_DNA"/>
</dbReference>
<comment type="caution">
    <text evidence="8">The sequence shown here is derived from an EMBL/GenBank/DDBJ whole genome shotgun (WGS) entry which is preliminary data.</text>
</comment>
<dbReference type="RefSeq" id="WP_122924599.1">
    <property type="nucleotide sequence ID" value="NZ_RHHU01000010.1"/>
</dbReference>